<name>A0A644XVE7_9ZZZZ</name>
<keyword evidence="3" id="KW-0812">Transmembrane</keyword>
<evidence type="ECO:0000256" key="3">
    <source>
        <dbReference type="SAM" id="Phobius"/>
    </source>
</evidence>
<evidence type="ECO:0000256" key="1">
    <source>
        <dbReference type="ARBA" id="ARBA00022614"/>
    </source>
</evidence>
<evidence type="ECO:0000256" key="2">
    <source>
        <dbReference type="ARBA" id="ARBA00022737"/>
    </source>
</evidence>
<dbReference type="PANTHER" id="PTHR46652:SF3">
    <property type="entry name" value="LEUCINE-RICH REPEAT-CONTAINING PROTEIN 9"/>
    <property type="match status" value="1"/>
</dbReference>
<dbReference type="Gene3D" id="3.80.10.10">
    <property type="entry name" value="Ribonuclease Inhibitor"/>
    <property type="match status" value="3"/>
</dbReference>
<reference evidence="4" key="1">
    <citation type="submission" date="2019-08" db="EMBL/GenBank/DDBJ databases">
        <authorList>
            <person name="Kucharzyk K."/>
            <person name="Murdoch R.W."/>
            <person name="Higgins S."/>
            <person name="Loffler F."/>
        </authorList>
    </citation>
    <scope>NUCLEOTIDE SEQUENCE</scope>
</reference>
<dbReference type="SUPFAM" id="SSF52058">
    <property type="entry name" value="L domain-like"/>
    <property type="match status" value="1"/>
</dbReference>
<dbReference type="PROSITE" id="PS51450">
    <property type="entry name" value="LRR"/>
    <property type="match status" value="4"/>
</dbReference>
<keyword evidence="3" id="KW-1133">Transmembrane helix</keyword>
<dbReference type="AlphaFoldDB" id="A0A644XVE7"/>
<dbReference type="EMBL" id="VSSQ01003235">
    <property type="protein sequence ID" value="MPM19738.1"/>
    <property type="molecule type" value="Genomic_DNA"/>
</dbReference>
<feature type="transmembrane region" description="Helical" evidence="3">
    <location>
        <begin position="21"/>
        <end position="42"/>
    </location>
</feature>
<dbReference type="PANTHER" id="PTHR46652">
    <property type="entry name" value="LEUCINE-RICH REPEAT AND IQ DOMAIN-CONTAINING PROTEIN 1-RELATED"/>
    <property type="match status" value="1"/>
</dbReference>
<sequence length="563" mass="61780">MGQTNTTVKLLGKGRDKQMKRIFLIAVVALAALFMTGCDLFVDRSATELAFDDVQLIDLEDLQKYENLQTLDIRNADVSTELYDQLHAALPNCKILWSVPVGESRIDNQVTQVVLPKIDGEQLTLLNYFPNLTAVDATACDCYGALMTKSLEMQNVAFRWTITIGGVAVQNTDTNADLSGTTTGGMDALGDALSCLPSLITLNIEETDISGEDAQALMARFPNISFLYTAEIFGVKVNSDATALDLTSAVIDETALVDALAPLKALTAVDLSGQTLSADTMNALRERYPNIQFAFTVDVFGQLVASDANELDLRGNTFTAPEEVAAVLTSLPNLTYCDLCDTGLTNEQMETLMAQFPGVKFVWYVDIGAWRIRTDIEAFSTGNSDEFPNGAGYFTGKGRTSLTNTEVEALKYCTDLVYLDVGHNKITSLAFLEGLTKLRVLIVGSNKLPDITPVSKLENLEYLEMFMNLVTDISPLSGLTKLQYLNCSRNSFTDITPLLTMTQLKKLWIVNNRQISKDDFTKLIAALPECEICTSAVHSTANGWRDTDIYKEFQEKFGLPALD</sequence>
<accession>A0A644XVE7</accession>
<organism evidence="4">
    <name type="scientific">bioreactor metagenome</name>
    <dbReference type="NCBI Taxonomy" id="1076179"/>
    <lineage>
        <taxon>unclassified sequences</taxon>
        <taxon>metagenomes</taxon>
        <taxon>ecological metagenomes</taxon>
    </lineage>
</organism>
<dbReference type="InterPro" id="IPR025875">
    <property type="entry name" value="Leu-rich_rpt_4"/>
</dbReference>
<comment type="caution">
    <text evidence="4">The sequence shown here is derived from an EMBL/GenBank/DDBJ whole genome shotgun (WGS) entry which is preliminary data.</text>
</comment>
<evidence type="ECO:0000313" key="4">
    <source>
        <dbReference type="EMBL" id="MPM19738.1"/>
    </source>
</evidence>
<dbReference type="SMART" id="SM00365">
    <property type="entry name" value="LRR_SD22"/>
    <property type="match status" value="3"/>
</dbReference>
<protein>
    <recommendedName>
        <fullName evidence="5">Internalin-A</fullName>
    </recommendedName>
</protein>
<proteinExistence type="predicted"/>
<keyword evidence="2" id="KW-0677">Repeat</keyword>
<dbReference type="InterPro" id="IPR050836">
    <property type="entry name" value="SDS22/Internalin_LRR"/>
</dbReference>
<dbReference type="Pfam" id="PF12799">
    <property type="entry name" value="LRR_4"/>
    <property type="match status" value="1"/>
</dbReference>
<evidence type="ECO:0008006" key="5">
    <source>
        <dbReference type="Google" id="ProtNLM"/>
    </source>
</evidence>
<gene>
    <name evidence="4" type="ORF">SDC9_66164</name>
</gene>
<dbReference type="InterPro" id="IPR032675">
    <property type="entry name" value="LRR_dom_sf"/>
</dbReference>
<dbReference type="InterPro" id="IPR001611">
    <property type="entry name" value="Leu-rich_rpt"/>
</dbReference>
<keyword evidence="1" id="KW-0433">Leucine-rich repeat</keyword>
<keyword evidence="3" id="KW-0472">Membrane</keyword>